<keyword evidence="2 4" id="KW-0732">Signal</keyword>
<comment type="caution">
    <text evidence="5">The sequence shown here is derived from an EMBL/GenBank/DDBJ whole genome shotgun (WGS) entry which is preliminary data.</text>
</comment>
<dbReference type="PANTHER" id="PTHR35089">
    <property type="entry name" value="CHAPERONE PROTEIN SKP"/>
    <property type="match status" value="1"/>
</dbReference>
<dbReference type="InterPro" id="IPR024930">
    <property type="entry name" value="Skp_dom_sf"/>
</dbReference>
<protein>
    <submittedName>
        <fullName evidence="5">OmpH family outer membrane protein</fullName>
    </submittedName>
</protein>
<reference evidence="5" key="1">
    <citation type="journal article" date="2020" name="mSystems">
        <title>Genome- and Community-Level Interaction Insights into Carbon Utilization and Element Cycling Functions of Hydrothermarchaeota in Hydrothermal Sediment.</title>
        <authorList>
            <person name="Zhou Z."/>
            <person name="Liu Y."/>
            <person name="Xu W."/>
            <person name="Pan J."/>
            <person name="Luo Z.H."/>
            <person name="Li M."/>
        </authorList>
    </citation>
    <scope>NUCLEOTIDE SEQUENCE [LARGE SCALE GENOMIC DNA]</scope>
    <source>
        <strain evidence="5">SpSt-349</strain>
    </source>
</reference>
<feature type="coiled-coil region" evidence="3">
    <location>
        <begin position="112"/>
        <end position="146"/>
    </location>
</feature>
<dbReference type="PANTHER" id="PTHR35089:SF1">
    <property type="entry name" value="CHAPERONE PROTEIN SKP"/>
    <property type="match status" value="1"/>
</dbReference>
<feature type="chain" id="PRO_5033020749" evidence="4">
    <location>
        <begin position="21"/>
        <end position="191"/>
    </location>
</feature>
<dbReference type="GO" id="GO:0050821">
    <property type="term" value="P:protein stabilization"/>
    <property type="evidence" value="ECO:0007669"/>
    <property type="project" value="TreeGrafter"/>
</dbReference>
<dbReference type="GO" id="GO:0051082">
    <property type="term" value="F:unfolded protein binding"/>
    <property type="evidence" value="ECO:0007669"/>
    <property type="project" value="InterPro"/>
</dbReference>
<evidence type="ECO:0000313" key="5">
    <source>
        <dbReference type="EMBL" id="HEN41268.1"/>
    </source>
</evidence>
<dbReference type="AlphaFoldDB" id="A0A831U2Q7"/>
<feature type="signal peptide" evidence="4">
    <location>
        <begin position="1"/>
        <end position="20"/>
    </location>
</feature>
<evidence type="ECO:0000256" key="2">
    <source>
        <dbReference type="ARBA" id="ARBA00022729"/>
    </source>
</evidence>
<dbReference type="Pfam" id="PF03938">
    <property type="entry name" value="OmpH"/>
    <property type="match status" value="1"/>
</dbReference>
<keyword evidence="3" id="KW-0175">Coiled coil</keyword>
<dbReference type="EMBL" id="DSOV01000009">
    <property type="protein sequence ID" value="HEN41268.1"/>
    <property type="molecule type" value="Genomic_DNA"/>
</dbReference>
<evidence type="ECO:0000256" key="3">
    <source>
        <dbReference type="SAM" id="Coils"/>
    </source>
</evidence>
<evidence type="ECO:0000256" key="4">
    <source>
        <dbReference type="SAM" id="SignalP"/>
    </source>
</evidence>
<accession>A0A831U2Q7</accession>
<dbReference type="SMART" id="SM00935">
    <property type="entry name" value="OmpH"/>
    <property type="match status" value="1"/>
</dbReference>
<evidence type="ECO:0000256" key="1">
    <source>
        <dbReference type="ARBA" id="ARBA00009091"/>
    </source>
</evidence>
<organism evidence="5">
    <name type="scientific">Geobacter metallireducens</name>
    <dbReference type="NCBI Taxonomy" id="28232"/>
    <lineage>
        <taxon>Bacteria</taxon>
        <taxon>Pseudomonadati</taxon>
        <taxon>Thermodesulfobacteriota</taxon>
        <taxon>Desulfuromonadia</taxon>
        <taxon>Geobacterales</taxon>
        <taxon>Geobacteraceae</taxon>
        <taxon>Geobacter</taxon>
    </lineage>
</organism>
<gene>
    <name evidence="5" type="ORF">ENQ87_02645</name>
</gene>
<dbReference type="SUPFAM" id="SSF111384">
    <property type="entry name" value="OmpH-like"/>
    <property type="match status" value="1"/>
</dbReference>
<dbReference type="GO" id="GO:0005829">
    <property type="term" value="C:cytosol"/>
    <property type="evidence" value="ECO:0007669"/>
    <property type="project" value="TreeGrafter"/>
</dbReference>
<proteinExistence type="inferred from homology"/>
<dbReference type="Gene3D" id="3.30.910.20">
    <property type="entry name" value="Skp domain"/>
    <property type="match status" value="1"/>
</dbReference>
<name>A0A831U2Q7_GEOME</name>
<comment type="similarity">
    <text evidence="1">Belongs to the Skp family.</text>
</comment>
<dbReference type="InterPro" id="IPR005632">
    <property type="entry name" value="Chaperone_Skp"/>
</dbReference>
<sequence length="191" mass="20943">MKPIAVLALLSCIISFSAMADELPRTEPQPAGEPLRAAETVPPQPPVKIGYVDIARIASDSAPGKAANARLKEKTEKLRSQIVGKQKTLEKMKKDLEAQLPTLSPQQRQARIKALEKKVAEYQKFVQGAEKDMQKMEGELSEAMIKAIQKAADDYGKANGFAAIVPKRDLFYLGDKVEVIDVTGDLMKIIP</sequence>